<feature type="domain" description="C-type lectin" evidence="8">
    <location>
        <begin position="337"/>
        <end position="457"/>
    </location>
</feature>
<dbReference type="SMART" id="SM00034">
    <property type="entry name" value="CLECT"/>
    <property type="match status" value="3"/>
</dbReference>
<sequence length="460" mass="51221">MLPFTALTSMSWMLLSCLMLLSQVQGEDTKEDVPSSRISCPKGSQAYGSYCYALFKIPKSWFDADLACQKRPSGHLVSVLSGSEASFVSSMVKRSANSGQYVWIGLHDPTLGQEPNGGGWEWSNADVMNYLNWEVVPSSASGGYCGSLSRSSGSWELDTWEHLKQKGIPALPNERINCPEGANAYGSYCYYFVEDRFTWREADVSEKRNVRRERYLKIVLTLSSCFISFFCQNMNSGRLVSVVSQAEGNFVASLVKESGNKAAYVWIGLHDPKNNRHWHWSSGSVFLYKSWATGAPSTSNCVALTSNTGEKAEEGLPTLEKDLPSAMNNCPEGANAYGSYCYYFVEDRLTWGEADLFCQNMNSGHLVSVLSQAEGNFVASLVKESGTTNTYVWTGLHDPKNNRRWHWSSGSVFLYKSWATGAPSTNNRGYCVALTSNTAYKKWKDENCDSLYSFVCKFKN</sequence>
<feature type="domain" description="C-type lectin" evidence="8">
    <location>
        <begin position="47"/>
        <end position="156"/>
    </location>
</feature>
<evidence type="ECO:0000256" key="1">
    <source>
        <dbReference type="ARBA" id="ARBA00004613"/>
    </source>
</evidence>
<dbReference type="AlphaFoldDB" id="A0A8J6KW97"/>
<dbReference type="PROSITE" id="PS00615">
    <property type="entry name" value="C_TYPE_LECTIN_1"/>
    <property type="match status" value="1"/>
</dbReference>
<comment type="caution">
    <text evidence="9">The sequence shown here is derived from an EMBL/GenBank/DDBJ whole genome shotgun (WGS) entry which is preliminary data.</text>
</comment>
<dbReference type="InterPro" id="IPR016186">
    <property type="entry name" value="C-type_lectin-like/link_sf"/>
</dbReference>
<keyword evidence="2" id="KW-0964">Secreted</keyword>
<evidence type="ECO:0000256" key="2">
    <source>
        <dbReference type="ARBA" id="ARBA00022525"/>
    </source>
</evidence>
<evidence type="ECO:0000256" key="6">
    <source>
        <dbReference type="ARBA" id="ARBA00055730"/>
    </source>
</evidence>
<dbReference type="InterPro" id="IPR016187">
    <property type="entry name" value="CTDL_fold"/>
</dbReference>
<dbReference type="Proteomes" id="UP000710432">
    <property type="component" value="Unassembled WGS sequence"/>
</dbReference>
<evidence type="ECO:0000256" key="5">
    <source>
        <dbReference type="ARBA" id="ARBA00023157"/>
    </source>
</evidence>
<name>A0A8J6KW97_MICOH</name>
<reference evidence="9" key="1">
    <citation type="submission" date="2020-03" db="EMBL/GenBank/DDBJ databases">
        <title>Studies in the Genomics of Life Span.</title>
        <authorList>
            <person name="Glass D."/>
        </authorList>
    </citation>
    <scope>NUCLEOTIDE SEQUENCE</scope>
    <source>
        <strain evidence="9">LTLLF</strain>
        <tissue evidence="9">Muscle</tissue>
    </source>
</reference>
<dbReference type="InterPro" id="IPR001304">
    <property type="entry name" value="C-type_lectin-like"/>
</dbReference>
<dbReference type="SUPFAM" id="SSF56436">
    <property type="entry name" value="C-type lectin-like"/>
    <property type="match status" value="4"/>
</dbReference>
<dbReference type="PANTHER" id="PTHR22803">
    <property type="entry name" value="MANNOSE, PHOSPHOLIPASE, LECTIN RECEPTOR RELATED"/>
    <property type="match status" value="1"/>
</dbReference>
<dbReference type="InterPro" id="IPR018378">
    <property type="entry name" value="C-type_lectin_CS"/>
</dbReference>
<dbReference type="GO" id="GO:0030246">
    <property type="term" value="F:carbohydrate binding"/>
    <property type="evidence" value="ECO:0007669"/>
    <property type="project" value="UniProtKB-KW"/>
</dbReference>
<dbReference type="Pfam" id="PF00059">
    <property type="entry name" value="Lectin_C"/>
    <property type="match status" value="3"/>
</dbReference>
<proteinExistence type="predicted"/>
<dbReference type="Gene3D" id="3.10.100.10">
    <property type="entry name" value="Mannose-Binding Protein A, subunit A"/>
    <property type="match status" value="3"/>
</dbReference>
<protein>
    <submittedName>
        <fullName evidence="9">Lithostathine-2</fullName>
    </submittedName>
</protein>
<feature type="signal peptide" evidence="7">
    <location>
        <begin position="1"/>
        <end position="26"/>
    </location>
</feature>
<evidence type="ECO:0000256" key="4">
    <source>
        <dbReference type="ARBA" id="ARBA00022734"/>
    </source>
</evidence>
<keyword evidence="3 7" id="KW-0732">Signal</keyword>
<feature type="domain" description="C-type lectin" evidence="8">
    <location>
        <begin position="185"/>
        <end position="309"/>
    </location>
</feature>
<keyword evidence="4" id="KW-0430">Lectin</keyword>
<evidence type="ECO:0000256" key="7">
    <source>
        <dbReference type="SAM" id="SignalP"/>
    </source>
</evidence>
<evidence type="ECO:0000313" key="10">
    <source>
        <dbReference type="Proteomes" id="UP000710432"/>
    </source>
</evidence>
<dbReference type="InterPro" id="IPR050111">
    <property type="entry name" value="C-type_lectin/snaclec_domain"/>
</dbReference>
<evidence type="ECO:0000259" key="8">
    <source>
        <dbReference type="PROSITE" id="PS50041"/>
    </source>
</evidence>
<evidence type="ECO:0000313" key="9">
    <source>
        <dbReference type="EMBL" id="KAH0515890.1"/>
    </source>
</evidence>
<feature type="chain" id="PRO_5035215314" evidence="7">
    <location>
        <begin position="27"/>
        <end position="460"/>
    </location>
</feature>
<dbReference type="PROSITE" id="PS50041">
    <property type="entry name" value="C_TYPE_LECTIN_2"/>
    <property type="match status" value="3"/>
</dbReference>
<gene>
    <name evidence="9" type="ORF">LTLLF_127805</name>
</gene>
<comment type="function">
    <text evidence="6">Might act as an inhibitor of spontaneous calcium carbonate precipitation.</text>
</comment>
<dbReference type="PRINTS" id="PR01504">
    <property type="entry name" value="PNCREATITSAP"/>
</dbReference>
<dbReference type="GO" id="GO:0005576">
    <property type="term" value="C:extracellular region"/>
    <property type="evidence" value="ECO:0007669"/>
    <property type="project" value="UniProtKB-SubCell"/>
</dbReference>
<organism evidence="9 10">
    <name type="scientific">Microtus ochrogaster</name>
    <name type="common">Prairie vole</name>
    <dbReference type="NCBI Taxonomy" id="79684"/>
    <lineage>
        <taxon>Eukaryota</taxon>
        <taxon>Metazoa</taxon>
        <taxon>Chordata</taxon>
        <taxon>Craniata</taxon>
        <taxon>Vertebrata</taxon>
        <taxon>Euteleostomi</taxon>
        <taxon>Mammalia</taxon>
        <taxon>Eutheria</taxon>
        <taxon>Euarchontoglires</taxon>
        <taxon>Glires</taxon>
        <taxon>Rodentia</taxon>
        <taxon>Myomorpha</taxon>
        <taxon>Muroidea</taxon>
        <taxon>Cricetidae</taxon>
        <taxon>Arvicolinae</taxon>
        <taxon>Microtus</taxon>
    </lineage>
</organism>
<keyword evidence="5" id="KW-1015">Disulfide bond</keyword>
<evidence type="ECO:0000256" key="3">
    <source>
        <dbReference type="ARBA" id="ARBA00022729"/>
    </source>
</evidence>
<accession>A0A8J6KW97</accession>
<comment type="subcellular location">
    <subcellularLocation>
        <location evidence="1">Secreted</location>
    </subcellularLocation>
</comment>
<dbReference type="EMBL" id="JAATJU010020799">
    <property type="protein sequence ID" value="KAH0515890.1"/>
    <property type="molecule type" value="Genomic_DNA"/>
</dbReference>
<dbReference type="FunFam" id="3.10.100.10:FF:000059">
    <property type="entry name" value="Regenerating islet-derived 1"/>
    <property type="match status" value="1"/>
</dbReference>